<organism evidence="1 2">
    <name type="scientific">Cichorium intybus</name>
    <name type="common">Chicory</name>
    <dbReference type="NCBI Taxonomy" id="13427"/>
    <lineage>
        <taxon>Eukaryota</taxon>
        <taxon>Viridiplantae</taxon>
        <taxon>Streptophyta</taxon>
        <taxon>Embryophyta</taxon>
        <taxon>Tracheophyta</taxon>
        <taxon>Spermatophyta</taxon>
        <taxon>Magnoliopsida</taxon>
        <taxon>eudicotyledons</taxon>
        <taxon>Gunneridae</taxon>
        <taxon>Pentapetalae</taxon>
        <taxon>asterids</taxon>
        <taxon>campanulids</taxon>
        <taxon>Asterales</taxon>
        <taxon>Asteraceae</taxon>
        <taxon>Cichorioideae</taxon>
        <taxon>Cichorieae</taxon>
        <taxon>Cichoriinae</taxon>
        <taxon>Cichorium</taxon>
    </lineage>
</organism>
<protein>
    <submittedName>
        <fullName evidence="1">Uncharacterized protein</fullName>
    </submittedName>
</protein>
<proteinExistence type="predicted"/>
<evidence type="ECO:0000313" key="1">
    <source>
        <dbReference type="EMBL" id="KAI3791330.1"/>
    </source>
</evidence>
<name>A0ACB9H840_CICIN</name>
<reference evidence="1 2" key="2">
    <citation type="journal article" date="2022" name="Mol. Ecol. Resour.">
        <title>The genomes of chicory, endive, great burdock and yacon provide insights into Asteraceae paleo-polyploidization history and plant inulin production.</title>
        <authorList>
            <person name="Fan W."/>
            <person name="Wang S."/>
            <person name="Wang H."/>
            <person name="Wang A."/>
            <person name="Jiang F."/>
            <person name="Liu H."/>
            <person name="Zhao H."/>
            <person name="Xu D."/>
            <person name="Zhang Y."/>
        </authorList>
    </citation>
    <scope>NUCLEOTIDE SEQUENCE [LARGE SCALE GENOMIC DNA]</scope>
    <source>
        <strain evidence="2">cv. Punajuju</strain>
        <tissue evidence="1">Leaves</tissue>
    </source>
</reference>
<dbReference type="EMBL" id="CM042009">
    <property type="protein sequence ID" value="KAI3791330.1"/>
    <property type="molecule type" value="Genomic_DNA"/>
</dbReference>
<accession>A0ACB9H840</accession>
<gene>
    <name evidence="1" type="ORF">L2E82_05091</name>
</gene>
<comment type="caution">
    <text evidence="1">The sequence shown here is derived from an EMBL/GenBank/DDBJ whole genome shotgun (WGS) entry which is preliminary data.</text>
</comment>
<sequence length="161" mass="17655">MEASAYGGDVSAKPSPIDVKDCSTVMYTGDVTSDLGRLPSTRPTVNSDPAAKKHGMKGSLFNPINDNFSTLEKGLNIINCAPPITYTHDENLDTLYLGNKVLDQSIVNSNMGSHAKENFDQHYDTTMADKETISSTNFSFSHNNLSSPCDIEKIPFPNEFW</sequence>
<reference evidence="2" key="1">
    <citation type="journal article" date="2022" name="Mol. Ecol. Resour.">
        <title>The genomes of chicory, endive, great burdock and yacon provide insights into Asteraceae palaeo-polyploidization history and plant inulin production.</title>
        <authorList>
            <person name="Fan W."/>
            <person name="Wang S."/>
            <person name="Wang H."/>
            <person name="Wang A."/>
            <person name="Jiang F."/>
            <person name="Liu H."/>
            <person name="Zhao H."/>
            <person name="Xu D."/>
            <person name="Zhang Y."/>
        </authorList>
    </citation>
    <scope>NUCLEOTIDE SEQUENCE [LARGE SCALE GENOMIC DNA]</scope>
    <source>
        <strain evidence="2">cv. Punajuju</strain>
    </source>
</reference>
<keyword evidence="2" id="KW-1185">Reference proteome</keyword>
<dbReference type="Proteomes" id="UP001055811">
    <property type="component" value="Linkage Group LG01"/>
</dbReference>
<evidence type="ECO:0000313" key="2">
    <source>
        <dbReference type="Proteomes" id="UP001055811"/>
    </source>
</evidence>